<evidence type="ECO:0008006" key="4">
    <source>
        <dbReference type="Google" id="ProtNLM"/>
    </source>
</evidence>
<dbReference type="RefSeq" id="WP_279279238.1">
    <property type="nucleotide sequence ID" value="NZ_LSRS01000002.1"/>
</dbReference>
<accession>A0A9D3AZ43</accession>
<dbReference type="SUPFAM" id="SSF52540">
    <property type="entry name" value="P-loop containing nucleoside triphosphate hydrolases"/>
    <property type="match status" value="1"/>
</dbReference>
<dbReference type="InterPro" id="IPR027417">
    <property type="entry name" value="P-loop_NTPase"/>
</dbReference>
<evidence type="ECO:0000256" key="1">
    <source>
        <dbReference type="SAM" id="MobiDB-lite"/>
    </source>
</evidence>
<name>A0A9D3AZ43_9FIRM</name>
<protein>
    <recommendedName>
        <fullName evidence="4">AAA+ ATPase domain-containing protein</fullName>
    </recommendedName>
</protein>
<sequence length="412" mass="43872">MAIQFHRALRKKAKLRLAIAGPAGSGKTYSALLTAFGLGGPVALIDTERGSGELYAHLGEYDVCTLTAPFTPEKYIEAIRAAENAGYQITIIDSLSHAWAGPGGVLDIHGFAADKGGNSWSAWRQVTPRHNELVDTMLQSRCHIIATLRSKMEHVQVVENGKTVVKKIGMNPIQRDGLEYEFTVFLDLDHNHTASASKDRTGLFDGQVFKPTPETGGKLLGWLEAGVDAQPRAERQPNLVVVGGVQAEAAGAAGGTRGYTGLAADNNGGGIPVEHGPAAAGNPPAPERDNFGQHAVTSGRTVNHREPYTQNTVLAGQNQPARQSRTINQALATPAQVKKILASAGEAGLGEDMLHQLVERETGKTSIKELAKPEASRMIDLLLSMADSRAISQPEPAPLPPRAANGSRMRLF</sequence>
<reference evidence="2" key="1">
    <citation type="submission" date="2016-02" db="EMBL/GenBank/DDBJ databases">
        <title>Draft Genome Sequence of Sporotomaculum syntrophicum Strain FB, a Syntrophic Benzoate Degrader.</title>
        <authorList>
            <person name="Nobu M.K."/>
            <person name="Narihiro T."/>
            <person name="Qiu Y.-L."/>
            <person name="Ohashi A."/>
            <person name="Liu W.-T."/>
            <person name="Yuji S."/>
        </authorList>
    </citation>
    <scope>NUCLEOTIDE SEQUENCE</scope>
    <source>
        <strain evidence="2">FB</strain>
    </source>
</reference>
<evidence type="ECO:0000313" key="2">
    <source>
        <dbReference type="EMBL" id="KAF1086156.1"/>
    </source>
</evidence>
<proteinExistence type="predicted"/>
<gene>
    <name evidence="2" type="ORF">SPSYN_00897</name>
</gene>
<comment type="caution">
    <text evidence="2">The sequence shown here is derived from an EMBL/GenBank/DDBJ whole genome shotgun (WGS) entry which is preliminary data.</text>
</comment>
<keyword evidence="3" id="KW-1185">Reference proteome</keyword>
<organism evidence="2 3">
    <name type="scientific">Sporotomaculum syntrophicum</name>
    <dbReference type="NCBI Taxonomy" id="182264"/>
    <lineage>
        <taxon>Bacteria</taxon>
        <taxon>Bacillati</taxon>
        <taxon>Bacillota</taxon>
        <taxon>Clostridia</taxon>
        <taxon>Eubacteriales</taxon>
        <taxon>Desulfallaceae</taxon>
        <taxon>Sporotomaculum</taxon>
    </lineage>
</organism>
<dbReference type="Pfam" id="PF13479">
    <property type="entry name" value="AAA_24"/>
    <property type="match status" value="1"/>
</dbReference>
<dbReference type="Proteomes" id="UP000798488">
    <property type="component" value="Unassembled WGS sequence"/>
</dbReference>
<evidence type="ECO:0000313" key="3">
    <source>
        <dbReference type="Proteomes" id="UP000798488"/>
    </source>
</evidence>
<dbReference type="EMBL" id="LSRS01000002">
    <property type="protein sequence ID" value="KAF1086156.1"/>
    <property type="molecule type" value="Genomic_DNA"/>
</dbReference>
<dbReference type="AlphaFoldDB" id="A0A9D3AZ43"/>
<feature type="region of interest" description="Disordered" evidence="1">
    <location>
        <begin position="391"/>
        <end position="412"/>
    </location>
</feature>